<name>A0ACC1HR67_9FUNG</name>
<evidence type="ECO:0000313" key="1">
    <source>
        <dbReference type="EMBL" id="KAJ1677860.1"/>
    </source>
</evidence>
<dbReference type="Proteomes" id="UP001145114">
    <property type="component" value="Unassembled WGS sequence"/>
</dbReference>
<keyword evidence="2" id="KW-1185">Reference proteome</keyword>
<organism evidence="1 2">
    <name type="scientific">Spiromyces aspiralis</name>
    <dbReference type="NCBI Taxonomy" id="68401"/>
    <lineage>
        <taxon>Eukaryota</taxon>
        <taxon>Fungi</taxon>
        <taxon>Fungi incertae sedis</taxon>
        <taxon>Zoopagomycota</taxon>
        <taxon>Kickxellomycotina</taxon>
        <taxon>Kickxellomycetes</taxon>
        <taxon>Kickxellales</taxon>
        <taxon>Kickxellaceae</taxon>
        <taxon>Spiromyces</taxon>
    </lineage>
</organism>
<sequence length="298" mass="33844">HEAALRRLYDENANPVLGSGATGDSGPALHRVAETLAKYYEVDINTVRKALLNEYLSRPVRLHPSPHLESGQHVDKYLPSFWLYHQPVSAGRDTDTGEVSLRRRIAYILEGYPLEEVVPYLLEYAYKSHSKVSTLNRIRALDILFTVASPRDIQLTHDPEEVKKYMCALIYLVDFEHLQILQTCSEFLECSKTSLARTLWLTHHRNPKARWEDEISQVLDICQRSLFLADIDSAELVSLLAGSQSLGSELPASAIFLAMTVLDLFLCDDGTLDTFKVCTADLARKTTRDYWGRVDQYI</sequence>
<feature type="non-terminal residue" evidence="1">
    <location>
        <position position="1"/>
    </location>
</feature>
<protein>
    <submittedName>
        <fullName evidence="1">Uncharacterized protein</fullName>
    </submittedName>
</protein>
<comment type="caution">
    <text evidence="1">The sequence shown here is derived from an EMBL/GenBank/DDBJ whole genome shotgun (WGS) entry which is preliminary data.</text>
</comment>
<accession>A0ACC1HR67</accession>
<evidence type="ECO:0000313" key="2">
    <source>
        <dbReference type="Proteomes" id="UP001145114"/>
    </source>
</evidence>
<reference evidence="1" key="1">
    <citation type="submission" date="2022-06" db="EMBL/GenBank/DDBJ databases">
        <title>Phylogenomic reconstructions and comparative analyses of Kickxellomycotina fungi.</title>
        <authorList>
            <person name="Reynolds N.K."/>
            <person name="Stajich J.E."/>
            <person name="Barry K."/>
            <person name="Grigoriev I.V."/>
            <person name="Crous P."/>
            <person name="Smith M.E."/>
        </authorList>
    </citation>
    <scope>NUCLEOTIDE SEQUENCE</scope>
    <source>
        <strain evidence="1">RSA 2271</strain>
    </source>
</reference>
<gene>
    <name evidence="1" type="ORF">EV182_005289</name>
</gene>
<proteinExistence type="predicted"/>
<dbReference type="EMBL" id="JAMZIH010001839">
    <property type="protein sequence ID" value="KAJ1677860.1"/>
    <property type="molecule type" value="Genomic_DNA"/>
</dbReference>